<organism evidence="1 2">
    <name type="scientific">Paspalum notatum var. saurae</name>
    <dbReference type="NCBI Taxonomy" id="547442"/>
    <lineage>
        <taxon>Eukaryota</taxon>
        <taxon>Viridiplantae</taxon>
        <taxon>Streptophyta</taxon>
        <taxon>Embryophyta</taxon>
        <taxon>Tracheophyta</taxon>
        <taxon>Spermatophyta</taxon>
        <taxon>Magnoliopsida</taxon>
        <taxon>Liliopsida</taxon>
        <taxon>Poales</taxon>
        <taxon>Poaceae</taxon>
        <taxon>PACMAD clade</taxon>
        <taxon>Panicoideae</taxon>
        <taxon>Andropogonodae</taxon>
        <taxon>Paspaleae</taxon>
        <taxon>Paspalinae</taxon>
        <taxon>Paspalum</taxon>
    </lineage>
</organism>
<name>A0AAQ3U8W5_PASNO</name>
<reference evidence="1 2" key="1">
    <citation type="submission" date="2024-02" db="EMBL/GenBank/DDBJ databases">
        <title>High-quality chromosome-scale genome assembly of Pensacola bahiagrass (Paspalum notatum Flugge var. saurae).</title>
        <authorList>
            <person name="Vega J.M."/>
            <person name="Podio M."/>
            <person name="Orjuela J."/>
            <person name="Siena L.A."/>
            <person name="Pessino S.C."/>
            <person name="Combes M.C."/>
            <person name="Mariac C."/>
            <person name="Albertini E."/>
            <person name="Pupilli F."/>
            <person name="Ortiz J.P.A."/>
            <person name="Leblanc O."/>
        </authorList>
    </citation>
    <scope>NUCLEOTIDE SEQUENCE [LARGE SCALE GENOMIC DNA]</scope>
    <source>
        <strain evidence="1">R1</strain>
        <tissue evidence="1">Leaf</tissue>
    </source>
</reference>
<protein>
    <submittedName>
        <fullName evidence="1">Uncharacterized protein</fullName>
    </submittedName>
</protein>
<evidence type="ECO:0000313" key="1">
    <source>
        <dbReference type="EMBL" id="WVZ87436.1"/>
    </source>
</evidence>
<accession>A0AAQ3U8W5</accession>
<dbReference type="AlphaFoldDB" id="A0AAQ3U8W5"/>
<proteinExistence type="predicted"/>
<dbReference type="Proteomes" id="UP001341281">
    <property type="component" value="Chromosome 07"/>
</dbReference>
<sequence length="74" mass="7676">MGMATVDFHGAGAPWSGLALAACAAARRWLARAIHSSAHAGSNANMDRRARDDSEAVSLSCCLRVSPTALPLLI</sequence>
<keyword evidence="2" id="KW-1185">Reference proteome</keyword>
<dbReference type="EMBL" id="CP144751">
    <property type="protein sequence ID" value="WVZ87436.1"/>
    <property type="molecule type" value="Genomic_DNA"/>
</dbReference>
<evidence type="ECO:0000313" key="2">
    <source>
        <dbReference type="Proteomes" id="UP001341281"/>
    </source>
</evidence>
<gene>
    <name evidence="1" type="ORF">U9M48_034072</name>
</gene>